<dbReference type="AlphaFoldDB" id="A0A2P2LU40"/>
<proteinExistence type="predicted"/>
<dbReference type="EMBL" id="GGEC01041013">
    <property type="protein sequence ID" value="MBX21497.1"/>
    <property type="molecule type" value="Transcribed_RNA"/>
</dbReference>
<evidence type="ECO:0000313" key="1">
    <source>
        <dbReference type="EMBL" id="MBX21498.1"/>
    </source>
</evidence>
<sequence>MTPVFINHPSKTSKVEIFIDNQKLAATDVPDWVRFTDQCPVISLYPLQLNGSANVAISPAEGSMSAPILKAMEVFPVIQVSKVSNLLDFSVAPCLIFLDFLAISCLRY</sequence>
<protein>
    <submittedName>
        <fullName evidence="1">Uncharacterized protein MANES_11G136300</fullName>
    </submittedName>
</protein>
<dbReference type="EMBL" id="GGEC01041014">
    <property type="protein sequence ID" value="MBX21498.1"/>
    <property type="molecule type" value="Transcribed_RNA"/>
</dbReference>
<accession>A0A2P2LU40</accession>
<reference evidence="1" key="1">
    <citation type="submission" date="2018-02" db="EMBL/GenBank/DDBJ databases">
        <title>Rhizophora mucronata_Transcriptome.</title>
        <authorList>
            <person name="Meera S.P."/>
            <person name="Sreeshan A."/>
            <person name="Augustine A."/>
        </authorList>
    </citation>
    <scope>NUCLEOTIDE SEQUENCE</scope>
    <source>
        <tissue evidence="1">Leaf</tissue>
    </source>
</reference>
<name>A0A2P2LU40_RHIMU</name>
<organism evidence="1">
    <name type="scientific">Rhizophora mucronata</name>
    <name type="common">Asiatic mangrove</name>
    <dbReference type="NCBI Taxonomy" id="61149"/>
    <lineage>
        <taxon>Eukaryota</taxon>
        <taxon>Viridiplantae</taxon>
        <taxon>Streptophyta</taxon>
        <taxon>Embryophyta</taxon>
        <taxon>Tracheophyta</taxon>
        <taxon>Spermatophyta</taxon>
        <taxon>Magnoliopsida</taxon>
        <taxon>eudicotyledons</taxon>
        <taxon>Gunneridae</taxon>
        <taxon>Pentapetalae</taxon>
        <taxon>rosids</taxon>
        <taxon>fabids</taxon>
        <taxon>Malpighiales</taxon>
        <taxon>Rhizophoraceae</taxon>
        <taxon>Rhizophora</taxon>
    </lineage>
</organism>